<gene>
    <name evidence="1" type="ORF">ABM34_01305</name>
</gene>
<accession>A0A0H4QXW9</accession>
<dbReference type="KEGG" id="lgn:ABM34_01305"/>
<reference evidence="2" key="1">
    <citation type="submission" date="2015-07" db="EMBL/GenBank/DDBJ databases">
        <title>Lactobacillus ginsenosidimutans/EMML 3141/ whole genome sequencing.</title>
        <authorList>
            <person name="Kim M.K."/>
            <person name="Im W.-T."/>
            <person name="Srinivasan S."/>
            <person name="Lee J.-J."/>
        </authorList>
    </citation>
    <scope>NUCLEOTIDE SEQUENCE [LARGE SCALE GENOMIC DNA]</scope>
    <source>
        <strain evidence="2">EMML 3041</strain>
    </source>
</reference>
<evidence type="ECO:0008006" key="3">
    <source>
        <dbReference type="Google" id="ProtNLM"/>
    </source>
</evidence>
<proteinExistence type="predicted"/>
<dbReference type="EMBL" id="CP012034">
    <property type="protein sequence ID" value="AKP66320.1"/>
    <property type="molecule type" value="Genomic_DNA"/>
</dbReference>
<name>A0A0H4QXW9_9LACO</name>
<organism evidence="1 2">
    <name type="scientific">Companilactobacillus ginsenosidimutans</name>
    <dbReference type="NCBI Taxonomy" id="1007676"/>
    <lineage>
        <taxon>Bacteria</taxon>
        <taxon>Bacillati</taxon>
        <taxon>Bacillota</taxon>
        <taxon>Bacilli</taxon>
        <taxon>Lactobacillales</taxon>
        <taxon>Lactobacillaceae</taxon>
        <taxon>Companilactobacillus</taxon>
    </lineage>
</organism>
<dbReference type="Pfam" id="PF10711">
    <property type="entry name" value="DUF2513"/>
    <property type="match status" value="1"/>
</dbReference>
<dbReference type="PATRIC" id="fig|1007676.4.peg.272"/>
<evidence type="ECO:0000313" key="1">
    <source>
        <dbReference type="EMBL" id="AKP66320.1"/>
    </source>
</evidence>
<sequence>MRLNQDCVRDVMLYIEDKAVFGKFLFLDEFLEASELSNYEKDTIKYVLAKLDETNYLKSSIQWVNGDIYSFSTGMITWNGHKFLDTIRDNKVWSKTKSITKDFASVSISLIENIGSKVIAEMILNQMGNP</sequence>
<protein>
    <recommendedName>
        <fullName evidence="3">DUF2513 domain-containing protein</fullName>
    </recommendedName>
</protein>
<dbReference type="Proteomes" id="UP000036106">
    <property type="component" value="Chromosome"/>
</dbReference>
<dbReference type="InterPro" id="IPR019650">
    <property type="entry name" value="DUF2513"/>
</dbReference>
<dbReference type="RefSeq" id="WP_048702603.1">
    <property type="nucleotide sequence ID" value="NZ_CP012034.1"/>
</dbReference>
<dbReference type="STRING" id="1007676.ABM34_01305"/>
<evidence type="ECO:0000313" key="2">
    <source>
        <dbReference type="Proteomes" id="UP000036106"/>
    </source>
</evidence>
<dbReference type="AlphaFoldDB" id="A0A0H4QXW9"/>
<dbReference type="OrthoDB" id="6960201at2"/>
<keyword evidence="2" id="KW-1185">Reference proteome</keyword>